<protein>
    <submittedName>
        <fullName evidence="1">Uncharacterized protein</fullName>
    </submittedName>
</protein>
<dbReference type="Proteomes" id="UP000827872">
    <property type="component" value="Linkage Group LG01"/>
</dbReference>
<evidence type="ECO:0000313" key="2">
    <source>
        <dbReference type="Proteomes" id="UP000827872"/>
    </source>
</evidence>
<name>A0ACB8G9S1_9SAUR</name>
<organism evidence="1 2">
    <name type="scientific">Sphaerodactylus townsendi</name>
    <dbReference type="NCBI Taxonomy" id="933632"/>
    <lineage>
        <taxon>Eukaryota</taxon>
        <taxon>Metazoa</taxon>
        <taxon>Chordata</taxon>
        <taxon>Craniata</taxon>
        <taxon>Vertebrata</taxon>
        <taxon>Euteleostomi</taxon>
        <taxon>Lepidosauria</taxon>
        <taxon>Squamata</taxon>
        <taxon>Bifurcata</taxon>
        <taxon>Gekkota</taxon>
        <taxon>Sphaerodactylidae</taxon>
        <taxon>Sphaerodactylus</taxon>
    </lineage>
</organism>
<comment type="caution">
    <text evidence="1">The sequence shown here is derived from an EMBL/GenBank/DDBJ whole genome shotgun (WGS) entry which is preliminary data.</text>
</comment>
<gene>
    <name evidence="1" type="ORF">K3G42_013600</name>
</gene>
<dbReference type="EMBL" id="CM037614">
    <property type="protein sequence ID" value="KAH8016197.1"/>
    <property type="molecule type" value="Genomic_DNA"/>
</dbReference>
<evidence type="ECO:0000313" key="1">
    <source>
        <dbReference type="EMBL" id="KAH8016197.1"/>
    </source>
</evidence>
<keyword evidence="2" id="KW-1185">Reference proteome</keyword>
<accession>A0ACB8G9S1</accession>
<sequence length="71" mass="7894">MKVLVLAVALLFLVSAVSAGCKDYCDFSMCTSYKKGCPIGYDWEESCHCTTLKKSKQYCCVKSKKVYAFDG</sequence>
<reference evidence="1" key="1">
    <citation type="submission" date="2021-08" db="EMBL/GenBank/DDBJ databases">
        <title>The first chromosome-level gecko genome reveals the dynamic sex chromosomes of Neotropical dwarf geckos (Sphaerodactylidae: Sphaerodactylus).</title>
        <authorList>
            <person name="Pinto B.J."/>
            <person name="Keating S.E."/>
            <person name="Gamble T."/>
        </authorList>
    </citation>
    <scope>NUCLEOTIDE SEQUENCE</scope>
    <source>
        <strain evidence="1">TG3544</strain>
    </source>
</reference>
<proteinExistence type="predicted"/>